<keyword evidence="2" id="KW-0472">Membrane</keyword>
<gene>
    <name evidence="3" type="ORF">F53441_8955</name>
</gene>
<evidence type="ECO:0000313" key="3">
    <source>
        <dbReference type="EMBL" id="KAF4447471.1"/>
    </source>
</evidence>
<name>A0A8H4KCF7_9HYPO</name>
<feature type="transmembrane region" description="Helical" evidence="2">
    <location>
        <begin position="115"/>
        <end position="136"/>
    </location>
</feature>
<accession>A0A8H4KCF7</accession>
<keyword evidence="2" id="KW-0812">Transmembrane</keyword>
<dbReference type="AlphaFoldDB" id="A0A8H4KCF7"/>
<comment type="caution">
    <text evidence="3">The sequence shown here is derived from an EMBL/GenBank/DDBJ whole genome shotgun (WGS) entry which is preliminary data.</text>
</comment>
<proteinExistence type="predicted"/>
<keyword evidence="2" id="KW-1133">Transmembrane helix</keyword>
<feature type="compositionally biased region" description="Low complexity" evidence="1">
    <location>
        <begin position="80"/>
        <end position="98"/>
    </location>
</feature>
<protein>
    <submittedName>
        <fullName evidence="3">Uncharacterized protein</fullName>
    </submittedName>
</protein>
<dbReference type="EMBL" id="JAADJG010000395">
    <property type="protein sequence ID" value="KAF4447471.1"/>
    <property type="molecule type" value="Genomic_DNA"/>
</dbReference>
<evidence type="ECO:0000256" key="2">
    <source>
        <dbReference type="SAM" id="Phobius"/>
    </source>
</evidence>
<organism evidence="3 4">
    <name type="scientific">Fusarium austroafricanum</name>
    <dbReference type="NCBI Taxonomy" id="2364996"/>
    <lineage>
        <taxon>Eukaryota</taxon>
        <taxon>Fungi</taxon>
        <taxon>Dikarya</taxon>
        <taxon>Ascomycota</taxon>
        <taxon>Pezizomycotina</taxon>
        <taxon>Sordariomycetes</taxon>
        <taxon>Hypocreomycetidae</taxon>
        <taxon>Hypocreales</taxon>
        <taxon>Nectriaceae</taxon>
        <taxon>Fusarium</taxon>
        <taxon>Fusarium concolor species complex</taxon>
    </lineage>
</organism>
<feature type="region of interest" description="Disordered" evidence="1">
    <location>
        <begin position="80"/>
        <end position="101"/>
    </location>
</feature>
<sequence length="148" mass="15595">MTQKPSTTTGAQYTPSQFPGMVLKPVFADQSTSTTGPELVESSLTLVWPSVNTEDAPFSESIPGLPDPIRTVLDPILRSHSTSSTQGMSSTLTTTDTTKPADPICPGVPLTTGQWAGVLIGAVGAVVIGLGAIIILQRRRVPHSVYRH</sequence>
<reference evidence="3" key="1">
    <citation type="submission" date="2020-01" db="EMBL/GenBank/DDBJ databases">
        <title>Identification and distribution of gene clusters putatively required for synthesis of sphingolipid metabolism inhibitors in phylogenetically diverse species of the filamentous fungus Fusarium.</title>
        <authorList>
            <person name="Kim H.-S."/>
            <person name="Busman M."/>
            <person name="Brown D.W."/>
            <person name="Divon H."/>
            <person name="Uhlig S."/>
            <person name="Proctor R.H."/>
        </authorList>
    </citation>
    <scope>NUCLEOTIDE SEQUENCE</scope>
    <source>
        <strain evidence="3">NRRL 53441</strain>
    </source>
</reference>
<keyword evidence="4" id="KW-1185">Reference proteome</keyword>
<dbReference type="Proteomes" id="UP000605986">
    <property type="component" value="Unassembled WGS sequence"/>
</dbReference>
<evidence type="ECO:0000313" key="4">
    <source>
        <dbReference type="Proteomes" id="UP000605986"/>
    </source>
</evidence>
<evidence type="ECO:0000256" key="1">
    <source>
        <dbReference type="SAM" id="MobiDB-lite"/>
    </source>
</evidence>